<gene>
    <name evidence="8" type="ORF">J8A68_004116</name>
</gene>
<dbReference type="GO" id="GO:0016020">
    <property type="term" value="C:membrane"/>
    <property type="evidence" value="ECO:0007669"/>
    <property type="project" value="UniProtKB-SubCell"/>
</dbReference>
<dbReference type="GO" id="GO:0070916">
    <property type="term" value="C:inositol phosphoceramide synthase complex"/>
    <property type="evidence" value="ECO:0007669"/>
    <property type="project" value="TreeGrafter"/>
</dbReference>
<feature type="transmembrane region" description="Helical" evidence="6">
    <location>
        <begin position="403"/>
        <end position="423"/>
    </location>
</feature>
<proteinExistence type="predicted"/>
<evidence type="ECO:0000256" key="1">
    <source>
        <dbReference type="ARBA" id="ARBA00004141"/>
    </source>
</evidence>
<accession>A0A8J5UVN8</accession>
<feature type="transmembrane region" description="Helical" evidence="6">
    <location>
        <begin position="92"/>
        <end position="114"/>
    </location>
</feature>
<dbReference type="OrthoDB" id="5784at2759"/>
<feature type="transmembrane region" description="Helical" evidence="6">
    <location>
        <begin position="222"/>
        <end position="243"/>
    </location>
</feature>
<dbReference type="PANTHER" id="PTHR31310">
    <property type="match status" value="1"/>
</dbReference>
<dbReference type="InterPro" id="IPR026841">
    <property type="entry name" value="Aur1/Ipt1"/>
</dbReference>
<dbReference type="EMBL" id="JAGSYN010000180">
    <property type="protein sequence ID" value="KAG7662345.1"/>
    <property type="molecule type" value="Genomic_DNA"/>
</dbReference>
<dbReference type="PANTHER" id="PTHR31310:SF8">
    <property type="entry name" value="INOSITOLPHOSPHOTRANSFERASE 1"/>
    <property type="match status" value="1"/>
</dbReference>
<comment type="caution">
    <text evidence="8">The sequence shown here is derived from an EMBL/GenBank/DDBJ whole genome shotgun (WGS) entry which is preliminary data.</text>
</comment>
<evidence type="ECO:0000256" key="3">
    <source>
        <dbReference type="ARBA" id="ARBA00022989"/>
    </source>
</evidence>
<dbReference type="GO" id="GO:0030148">
    <property type="term" value="P:sphingolipid biosynthetic process"/>
    <property type="evidence" value="ECO:0007669"/>
    <property type="project" value="TreeGrafter"/>
</dbReference>
<keyword evidence="3 6" id="KW-1133">Transmembrane helix</keyword>
<evidence type="ECO:0000256" key="5">
    <source>
        <dbReference type="SAM" id="MobiDB-lite"/>
    </source>
</evidence>
<feature type="region of interest" description="Disordered" evidence="5">
    <location>
        <begin position="165"/>
        <end position="184"/>
    </location>
</feature>
<feature type="compositionally biased region" description="Low complexity" evidence="5">
    <location>
        <begin position="167"/>
        <end position="182"/>
    </location>
</feature>
<evidence type="ECO:0000313" key="9">
    <source>
        <dbReference type="Proteomes" id="UP000694255"/>
    </source>
</evidence>
<evidence type="ECO:0000313" key="8">
    <source>
        <dbReference type="EMBL" id="KAG7662345.1"/>
    </source>
</evidence>
<organism evidence="8 9">
    <name type="scientific">[Candida] subhashii</name>
    <dbReference type="NCBI Taxonomy" id="561895"/>
    <lineage>
        <taxon>Eukaryota</taxon>
        <taxon>Fungi</taxon>
        <taxon>Dikarya</taxon>
        <taxon>Ascomycota</taxon>
        <taxon>Saccharomycotina</taxon>
        <taxon>Pichiomycetes</taxon>
        <taxon>Debaryomycetaceae</taxon>
        <taxon>Spathaspora</taxon>
    </lineage>
</organism>
<evidence type="ECO:0000256" key="6">
    <source>
        <dbReference type="SAM" id="Phobius"/>
    </source>
</evidence>
<feature type="transmembrane region" description="Helical" evidence="6">
    <location>
        <begin position="365"/>
        <end position="383"/>
    </location>
</feature>
<protein>
    <recommendedName>
        <fullName evidence="7">Inositolphosphotransferase Aur1/Ipt1 domain-containing protein</fullName>
    </recommendedName>
</protein>
<evidence type="ECO:0000256" key="4">
    <source>
        <dbReference type="ARBA" id="ARBA00023136"/>
    </source>
</evidence>
<dbReference type="GO" id="GO:0006676">
    <property type="term" value="P:mannosyl diphosphorylinositol ceramide metabolic process"/>
    <property type="evidence" value="ECO:0007669"/>
    <property type="project" value="TreeGrafter"/>
</dbReference>
<keyword evidence="4 6" id="KW-0472">Membrane</keyword>
<dbReference type="Proteomes" id="UP000694255">
    <property type="component" value="Unassembled WGS sequence"/>
</dbReference>
<keyword evidence="9" id="KW-1185">Reference proteome</keyword>
<feature type="transmembrane region" description="Helical" evidence="6">
    <location>
        <begin position="284"/>
        <end position="306"/>
    </location>
</feature>
<feature type="transmembrane region" description="Helical" evidence="6">
    <location>
        <begin position="255"/>
        <end position="278"/>
    </location>
</feature>
<dbReference type="InterPro" id="IPR052185">
    <property type="entry name" value="IPC_Synthase-Related"/>
</dbReference>
<dbReference type="AlphaFoldDB" id="A0A8J5UVN8"/>
<feature type="domain" description="Inositolphosphotransferase Aur1/Ipt1" evidence="7">
    <location>
        <begin position="254"/>
        <end position="420"/>
    </location>
</feature>
<keyword evidence="2 6" id="KW-0812">Transmembrane</keyword>
<name>A0A8J5UVN8_9ASCO</name>
<dbReference type="CDD" id="cd03386">
    <property type="entry name" value="PAP2_Aur1_like"/>
    <property type="match status" value="1"/>
</dbReference>
<sequence>MQKPTNFITSRLSNNLYRLFKQSKLIYQEMSTKVIKDILNERSSTEFSKDLLINTAFILCCMIFTTSLNYIPRPDHIYYKFLYRFDSYFFEFNKSIIGPITGILLLLLGSLLLYGKYFRHSFVIFAGNASFMDEEETDDGYSSFTLKPLQIIPDSHHHHLKIEPRHSLSSTSISTDTSLESPPSEPELLENGGLFDFTHFNDSSTSEFIEKKTSSSSSKVSYIWNLSPILLLATSWFILNALYSTKTPIYKAKNIVAWIFHVPVHFIVPPFIGTWLYLFHPPGALKLFIFSLGLQNLVMVITYLIFPNAPPLFIKLYGENKEPTFDMIYTDGITSEDMKFSILLQKAVYYATPNKFASFPSMHSAFACLIFFFVCYYSKWSSFKLLGLINILGQWWTDLYLDHHWRIDSLAGLVYAITTWVILMKWKKYGLTQIDEKFSRAKENMNFKNGSTMGMRLFRNTRFQKYFDPLA</sequence>
<dbReference type="RefSeq" id="XP_049262578.1">
    <property type="nucleotide sequence ID" value="XM_049408042.1"/>
</dbReference>
<feature type="transmembrane region" description="Helical" evidence="6">
    <location>
        <begin position="51"/>
        <end position="71"/>
    </location>
</feature>
<dbReference type="GeneID" id="73470916"/>
<comment type="subcellular location">
    <subcellularLocation>
        <location evidence="1">Membrane</location>
        <topology evidence="1">Multi-pass membrane protein</topology>
    </subcellularLocation>
</comment>
<evidence type="ECO:0000256" key="2">
    <source>
        <dbReference type="ARBA" id="ARBA00022692"/>
    </source>
</evidence>
<dbReference type="Pfam" id="PF14378">
    <property type="entry name" value="PAP2_3"/>
    <property type="match status" value="1"/>
</dbReference>
<reference evidence="8 9" key="1">
    <citation type="journal article" date="2021" name="DNA Res.">
        <title>Genome analysis of Candida subhashii reveals its hybrid nature and dual mitochondrial genome conformations.</title>
        <authorList>
            <person name="Mixao V."/>
            <person name="Hegedusova E."/>
            <person name="Saus E."/>
            <person name="Pryszcz L.P."/>
            <person name="Cillingova A."/>
            <person name="Nosek J."/>
            <person name="Gabaldon T."/>
        </authorList>
    </citation>
    <scope>NUCLEOTIDE SEQUENCE [LARGE SCALE GENOMIC DNA]</scope>
    <source>
        <strain evidence="8 9">CBS 10753</strain>
    </source>
</reference>
<evidence type="ECO:0000259" key="7">
    <source>
        <dbReference type="Pfam" id="PF14378"/>
    </source>
</evidence>